<comment type="caution">
    <text evidence="1">The sequence shown here is derived from an EMBL/GenBank/DDBJ whole genome shotgun (WGS) entry which is preliminary data.</text>
</comment>
<name>A0ACC3MPC9_9PEZI</name>
<gene>
    <name evidence="1" type="ORF">LTR37_015875</name>
</gene>
<proteinExistence type="predicted"/>
<dbReference type="Proteomes" id="UP001281147">
    <property type="component" value="Unassembled WGS sequence"/>
</dbReference>
<protein>
    <submittedName>
        <fullName evidence="1">Uncharacterized protein</fullName>
    </submittedName>
</protein>
<accession>A0ACC3MPC9</accession>
<sequence>MAPTDHTSSPRDHTADANEDLARKKQRLSEDSGAPSDESIIIEACEPEDIGTNMDNAIQIEDDPNASMEPYSHDFVISAAVSTPLEQIRNLDNKLAQNYYISQETFVYFSRALTEHVSRTIDDSDAWRQHYVEDEAEFFAALASTSCRVLIAGDLLEPSVEIESPVIRKALHDLLAGLATLCGRIIPLLPDAIRAALSRRDSAQVTTKQQSLGLLRYLTMAVRALSPDSLTLEYLQRCDRRLKLPTFLAENRSRFAEAGVVPALASIIRLLSSAAREVKDSWALILQALTLFSISMNQLQTVEVLPKREIEEVMEVVKETIVPAICGKHPRALPNDFHEAVVNFGRDALLLHGRLHERASASDLYERFVKSSTDSLIPEAADNGSILDSLCRVAGEDQDILAQLLAVSWSLQTTKAFICSDIMDIRNVGVNSLGTRLVKIYTQAQATSEGLEHPIPQYAVRFLRKNEITGYIFGPESRAGLVNQSSEIIAFLAATYTYTNAETDVIWRACSTSVEADFVKAAFRVLRSLLQWLDPGSLLHLAKKYYATPIASLGIDAVEFLQTLFQEIEKKSLSLTDQADRLALIFTSIRILRHADASEPSALANRLRQFSLAEICRLNTSDFWPEDRTQVYNHCVPEILGHSEHATAAFEIMNILMEVRLPSQEAQYVLSILPIKSSVEELCEFVDTSKGKQNLAPYIQGTIVRLTCIVRLTDLEGALPDTDAQARLFSHTFGSASISNEARDAAWDKLDSMAFSNLPSAASDLRKSFLHDHVPTLSTTLATPRLIHLIYTSLKTECAKEEVKHDLTKMLQFPLWKSMVRFATTSLDNVVNVAVCAMVDLLFISPSILCIPPASVTQCHGELVRGHIEGTCHHFNNLVQSKEPADYRTFLLNMTLLGLLLNESRKTLTIYSLPKESDVLVVGDTSSADDGIAFVAQVYGPETQPAVIEVQAKESTKVAELLAALPIKTSAKRNRVIAGGIEITDMADESLSDAGVRQSGVILVCPKYTLDLDLDKVLTRPGPVEQEILTQYSSIEAFLDGPDQVAEVAYRFLQSVRLPAESRSKVISAEMTAQELFPPDKQYRTLFSLFVLRKHIHDWSRLGVADSGFIWRAIRLLTGFVLDESRAFSPTLMLDVIRVLALFLRERSTAGHLEPYFEDTNRFVSRMVMLLLEAKSMPIDQPYVAGNAPLRTELAAVIYSTLLQACQTDDCLWKAFTSIEDISSLHTQILLDEDVGFSARLARPIRNLCEDTSISKDVPNFYWHAIIPGLSEALSKSSWSESYFDLAVDILHADQVMQSDEGSIRDLIHRLTSELQTYQHVESPTLLLADKGMTGLLRLLVAATSILKSHKKPLELDGLPARLFREYLFPSGDGVKRIPLAHESTRALVYDLIRSSFTLEKDYEELVNVAYGATEDSVRNPGARFPGLAEWLRSSGSSAGLTNLGMTCYMNSLLQQMYGNLQFRKFVFDQPILDFPRQDILAKLQLLFAQMQNSNKPVTDSANLAGALSVQVGVQEDVHTFYTTLLSRLEDAMPDNESKAALTRFFTGKSVTQVRGECGHVSSRDEPFTELSVTVKNKASLQDSLGEFVQGEPLEGANKYMCMSCESSGAGRLVNAMKRTCLDDIPDSLTLCLKRFAFDNMLDGENKVNDRFEFPPEIDMSRYSKTYLENPDARQEPDMFELVGVIVHQGSLSYGHYWSYVRVPGLPYTSPDAWLYVEDTKSMRCAGGIREVQEQCFGGLTWPDGTERPESAYVLFYQRKDFISQAKTLNIIPRELHNSSQILPRVNVSGAAGGEVDESNLWQLRIATLFDNQFGSFVTWLLGQYPSLVEAEGAGSDSSQEASTGSIAEPQQSNLEGKIGNMAASYAFRILLSDPAAENRLALLVSSLSGVLAARPAIADHFLEYMLVDDYGFNHILQNKSRKVRAKMFELVLMCTASVREHNSDTYEQLVSRMIATHASLLGPSLEASLGRWNEYLAFAASFARLGSLETRIVLDCGYLDFVFEIIRLRWDQNVRKKYGSLVSWQKTNKLDYSPIFDFLYELLSGHVDLSVNPDRIINHGDMRLHTPNGWCLLGNELHRLFTREGERQVQIWPLLFAGIRQCPTQVSWRDYAPGKLVGLLVSGRVHQTIYHFVEGSLNHHFDVEDQELLPLLFSALHFCLNRTEQECAGILQNLSKNLVLWDGFEKRCLYFFREAYQLVPVAVIDSVPIWASKFLNAKSVLARKATVDWLRDHVFGPTPLSDNAERDVVRIRSTRAMVKQCYDPLKDAYETEQSRGRFDAMIEAMESARDYLALLQEGVTGRQTLLLRQAADGEGDDAIPALSTAIQVECDECRAVLEPLTELLMELRDWEPLETALPTRSVGVRKSVELEEEGDDDDLGTGTSEVEYEDGSSELGS</sequence>
<evidence type="ECO:0000313" key="1">
    <source>
        <dbReference type="EMBL" id="KAK3700547.1"/>
    </source>
</evidence>
<keyword evidence="2" id="KW-1185">Reference proteome</keyword>
<evidence type="ECO:0000313" key="2">
    <source>
        <dbReference type="Proteomes" id="UP001281147"/>
    </source>
</evidence>
<dbReference type="EMBL" id="JAUTXU010000183">
    <property type="protein sequence ID" value="KAK3700547.1"/>
    <property type="molecule type" value="Genomic_DNA"/>
</dbReference>
<reference evidence="1" key="1">
    <citation type="submission" date="2023-07" db="EMBL/GenBank/DDBJ databases">
        <title>Black Yeasts Isolated from many extreme environments.</title>
        <authorList>
            <person name="Coleine C."/>
            <person name="Stajich J.E."/>
            <person name="Selbmann L."/>
        </authorList>
    </citation>
    <scope>NUCLEOTIDE SEQUENCE</scope>
    <source>
        <strain evidence="1">CCFEE 5714</strain>
    </source>
</reference>
<organism evidence="1 2">
    <name type="scientific">Vermiconidia calcicola</name>
    <dbReference type="NCBI Taxonomy" id="1690605"/>
    <lineage>
        <taxon>Eukaryota</taxon>
        <taxon>Fungi</taxon>
        <taxon>Dikarya</taxon>
        <taxon>Ascomycota</taxon>
        <taxon>Pezizomycotina</taxon>
        <taxon>Dothideomycetes</taxon>
        <taxon>Dothideomycetidae</taxon>
        <taxon>Mycosphaerellales</taxon>
        <taxon>Extremaceae</taxon>
        <taxon>Vermiconidia</taxon>
    </lineage>
</organism>